<dbReference type="InterPro" id="IPR036013">
    <property type="entry name" value="Band_7/SPFH_dom_sf"/>
</dbReference>
<evidence type="ECO:0000256" key="1">
    <source>
        <dbReference type="ARBA" id="ARBA00004167"/>
    </source>
</evidence>
<dbReference type="Pfam" id="PF01145">
    <property type="entry name" value="Band_7"/>
    <property type="match status" value="1"/>
</dbReference>
<dbReference type="PANTHER" id="PTHR43327:SF2">
    <property type="entry name" value="MODULATOR OF FTSH PROTEASE HFLK"/>
    <property type="match status" value="1"/>
</dbReference>
<keyword evidence="9" id="KW-0645">Protease</keyword>
<dbReference type="Gene3D" id="3.30.479.30">
    <property type="entry name" value="Band 7 domain"/>
    <property type="match status" value="1"/>
</dbReference>
<feature type="transmembrane region" description="Helical" evidence="6">
    <location>
        <begin position="66"/>
        <end position="86"/>
    </location>
</feature>
<dbReference type="InterPro" id="IPR050710">
    <property type="entry name" value="Band7/mec-2_domain"/>
</dbReference>
<dbReference type="PANTHER" id="PTHR43327">
    <property type="entry name" value="STOMATIN-LIKE PROTEIN 2, MITOCHONDRIAL"/>
    <property type="match status" value="1"/>
</dbReference>
<accession>A0A5C8PQR0</accession>
<evidence type="ECO:0000313" key="9">
    <source>
        <dbReference type="EMBL" id="TXL77526.1"/>
    </source>
</evidence>
<reference evidence="9 10" key="1">
    <citation type="submission" date="2019-06" db="EMBL/GenBank/DDBJ databases">
        <title>New taxonomy in bacterial strain CC-CFT640, isolated from vineyard.</title>
        <authorList>
            <person name="Lin S.-Y."/>
            <person name="Tsai C.-F."/>
            <person name="Young C.-C."/>
        </authorList>
    </citation>
    <scope>NUCLEOTIDE SEQUENCE [LARGE SCALE GENOMIC DNA]</scope>
    <source>
        <strain evidence="9 10">CC-CFT640</strain>
    </source>
</reference>
<feature type="region of interest" description="Disordered" evidence="7">
    <location>
        <begin position="130"/>
        <end position="154"/>
    </location>
</feature>
<organism evidence="9 10">
    <name type="scientific">Vineibacter terrae</name>
    <dbReference type="NCBI Taxonomy" id="2586908"/>
    <lineage>
        <taxon>Bacteria</taxon>
        <taxon>Pseudomonadati</taxon>
        <taxon>Pseudomonadota</taxon>
        <taxon>Alphaproteobacteria</taxon>
        <taxon>Hyphomicrobiales</taxon>
        <taxon>Vineibacter</taxon>
    </lineage>
</organism>
<comment type="caution">
    <text evidence="9">The sequence shown here is derived from an EMBL/GenBank/DDBJ whole genome shotgun (WGS) entry which is preliminary data.</text>
</comment>
<dbReference type="GO" id="GO:0008233">
    <property type="term" value="F:peptidase activity"/>
    <property type="evidence" value="ECO:0007669"/>
    <property type="project" value="UniProtKB-KW"/>
</dbReference>
<dbReference type="InterPro" id="IPR010201">
    <property type="entry name" value="HflK"/>
</dbReference>
<dbReference type="SUPFAM" id="SSF117892">
    <property type="entry name" value="Band 7/SPFH domain"/>
    <property type="match status" value="1"/>
</dbReference>
<keyword evidence="9" id="KW-0378">Hydrolase</keyword>
<dbReference type="InterPro" id="IPR001107">
    <property type="entry name" value="Band_7"/>
</dbReference>
<proteinExistence type="inferred from homology"/>
<keyword evidence="4 6" id="KW-1133">Transmembrane helix</keyword>
<dbReference type="OrthoDB" id="9779595at2"/>
<evidence type="ECO:0000259" key="8">
    <source>
        <dbReference type="SMART" id="SM00244"/>
    </source>
</evidence>
<evidence type="ECO:0000256" key="6">
    <source>
        <dbReference type="RuleBase" id="RU364113"/>
    </source>
</evidence>
<evidence type="ECO:0000256" key="5">
    <source>
        <dbReference type="ARBA" id="ARBA00023136"/>
    </source>
</evidence>
<keyword evidence="3 6" id="KW-0812">Transmembrane</keyword>
<dbReference type="GO" id="GO:0016020">
    <property type="term" value="C:membrane"/>
    <property type="evidence" value="ECO:0007669"/>
    <property type="project" value="UniProtKB-SubCell"/>
</dbReference>
<evidence type="ECO:0000256" key="4">
    <source>
        <dbReference type="ARBA" id="ARBA00022989"/>
    </source>
</evidence>
<gene>
    <name evidence="9" type="primary">hflK</name>
    <name evidence="9" type="ORF">FHP25_08830</name>
</gene>
<evidence type="ECO:0000256" key="7">
    <source>
        <dbReference type="SAM" id="MobiDB-lite"/>
    </source>
</evidence>
<dbReference type="Proteomes" id="UP000321638">
    <property type="component" value="Unassembled WGS sequence"/>
</dbReference>
<dbReference type="AlphaFoldDB" id="A0A5C8PQR0"/>
<keyword evidence="5 6" id="KW-0472">Membrane</keyword>
<evidence type="ECO:0000313" key="10">
    <source>
        <dbReference type="Proteomes" id="UP000321638"/>
    </source>
</evidence>
<dbReference type="EMBL" id="VDUZ01000008">
    <property type="protein sequence ID" value="TXL77526.1"/>
    <property type="molecule type" value="Genomic_DNA"/>
</dbReference>
<feature type="compositionally biased region" description="Low complexity" evidence="7">
    <location>
        <begin position="377"/>
        <end position="391"/>
    </location>
</feature>
<protein>
    <recommendedName>
        <fullName evidence="6">Protein HflK</fullName>
    </recommendedName>
</protein>
<feature type="domain" description="Band 7" evidence="8">
    <location>
        <begin position="83"/>
        <end position="269"/>
    </location>
</feature>
<dbReference type="SMART" id="SM00244">
    <property type="entry name" value="PHB"/>
    <property type="match status" value="1"/>
</dbReference>
<feature type="compositionally biased region" description="Gly residues" evidence="7">
    <location>
        <begin position="7"/>
        <end position="36"/>
    </location>
</feature>
<dbReference type="GO" id="GO:0006508">
    <property type="term" value="P:proteolysis"/>
    <property type="evidence" value="ECO:0007669"/>
    <property type="project" value="UniProtKB-KW"/>
</dbReference>
<name>A0A5C8PQR0_9HYPH</name>
<dbReference type="NCBIfam" id="TIGR01933">
    <property type="entry name" value="hflK"/>
    <property type="match status" value="1"/>
</dbReference>
<dbReference type="CDD" id="cd03404">
    <property type="entry name" value="SPFH_HflK"/>
    <property type="match status" value="1"/>
</dbReference>
<evidence type="ECO:0000256" key="3">
    <source>
        <dbReference type="ARBA" id="ARBA00022692"/>
    </source>
</evidence>
<keyword evidence="10" id="KW-1185">Reference proteome</keyword>
<comment type="subcellular location">
    <subcellularLocation>
        <location evidence="1">Membrane</location>
        <topology evidence="1">Single-pass membrane protein</topology>
    </subcellularLocation>
</comment>
<feature type="compositionally biased region" description="Polar residues" evidence="7">
    <location>
        <begin position="130"/>
        <end position="144"/>
    </location>
</feature>
<sequence>MPWSNNSGGGGGPWGGGGGSGGPWGGGGGRGGGNRGGPPRPPDLEEVLRKGQDRLRNILPGGMGSARGLILVALVVLVGWLLTGLYRVETNQQAIELVFGRPNGPPQGEGLKYNLPAPIGRVVKVDVTNQRSVTIGSTGPTPETRTVPGSRGPQRMITSENLMLTSDENILDIGFVVFWQVQDIYKFVFNAPNPDETVKAAAESAMRQVVGRSQLQFALTEGRSQIQEEAREEIQRLLDSYNVGIRIVGLALRQSDPPQQVIAQFRDVQAARADKERKINEANGYRNEIVPRAKGEAEALVQAAEAYRTEVVNRSQGDSQRFISVYQQYSLAKDITMQRIYLETMEEVLRSVNKVILDKNGSGVVPYLPLPELQKRPGPTAATPPGQGASR</sequence>
<feature type="region of interest" description="Disordered" evidence="7">
    <location>
        <begin position="1"/>
        <end position="44"/>
    </location>
</feature>
<dbReference type="RefSeq" id="WP_147846566.1">
    <property type="nucleotide sequence ID" value="NZ_VDUZ01000008.1"/>
</dbReference>
<comment type="similarity">
    <text evidence="2 6">Belongs to the band 7/mec-2 family. HflK subfamily.</text>
</comment>
<comment type="function">
    <text evidence="6">HflC and HflK could encode or regulate a protease.</text>
</comment>
<comment type="subunit">
    <text evidence="6">HflC and HflK may interact to form a multimeric complex.</text>
</comment>
<evidence type="ECO:0000256" key="2">
    <source>
        <dbReference type="ARBA" id="ARBA00006971"/>
    </source>
</evidence>
<feature type="region of interest" description="Disordered" evidence="7">
    <location>
        <begin position="369"/>
        <end position="391"/>
    </location>
</feature>